<keyword evidence="3 7" id="KW-0808">Transferase</keyword>
<comment type="caution">
    <text evidence="7">The sequence shown here is derived from an EMBL/GenBank/DDBJ whole genome shotgun (WGS) entry which is preliminary data.</text>
</comment>
<evidence type="ECO:0000256" key="1">
    <source>
        <dbReference type="ARBA" id="ARBA00007228"/>
    </source>
</evidence>
<name>A0A7X1ZGT4_9PROT</name>
<dbReference type="InterPro" id="IPR004384">
    <property type="entry name" value="RNA_MeTrfase_TrmJ/LasT"/>
</dbReference>
<protein>
    <submittedName>
        <fullName evidence="7">RNA methyltransferase</fullName>
    </submittedName>
</protein>
<dbReference type="AlphaFoldDB" id="A0A7X1ZGT4"/>
<reference evidence="7 8" key="1">
    <citation type="submission" date="2019-10" db="EMBL/GenBank/DDBJ databases">
        <title>Draft whole-genome sequence of the purple nonsulfur photosynthetic bacterium Roseospira navarrensis DSM 15114.</title>
        <authorList>
            <person name="Kyndt J.A."/>
            <person name="Meyer T.E."/>
        </authorList>
    </citation>
    <scope>NUCLEOTIDE SEQUENCE [LARGE SCALE GENOMIC DNA]</scope>
    <source>
        <strain evidence="7 8">DSM 15114</strain>
    </source>
</reference>
<organism evidence="7 8">
    <name type="scientific">Roseospira navarrensis</name>
    <dbReference type="NCBI Taxonomy" id="140058"/>
    <lineage>
        <taxon>Bacteria</taxon>
        <taxon>Pseudomonadati</taxon>
        <taxon>Pseudomonadota</taxon>
        <taxon>Alphaproteobacteria</taxon>
        <taxon>Rhodospirillales</taxon>
        <taxon>Rhodospirillaceae</taxon>
        <taxon>Roseospira</taxon>
    </lineage>
</organism>
<evidence type="ECO:0000256" key="4">
    <source>
        <dbReference type="ARBA" id="ARBA00022691"/>
    </source>
</evidence>
<dbReference type="Pfam" id="PF00588">
    <property type="entry name" value="SpoU_methylase"/>
    <property type="match status" value="1"/>
</dbReference>
<dbReference type="EMBL" id="WIVE01000081">
    <property type="protein sequence ID" value="MQX38246.1"/>
    <property type="molecule type" value="Genomic_DNA"/>
</dbReference>
<keyword evidence="8" id="KW-1185">Reference proteome</keyword>
<dbReference type="OrthoDB" id="9806346at2"/>
<evidence type="ECO:0000313" key="7">
    <source>
        <dbReference type="EMBL" id="MQX38246.1"/>
    </source>
</evidence>
<dbReference type="PANTHER" id="PTHR42786:SF7">
    <property type="entry name" value="TRNA_RRNA METHYLTRANSFERASE SPOU TYPE DOMAIN-CONTAINING PROTEIN"/>
    <property type="match status" value="1"/>
</dbReference>
<evidence type="ECO:0000256" key="2">
    <source>
        <dbReference type="ARBA" id="ARBA00022603"/>
    </source>
</evidence>
<dbReference type="SUPFAM" id="SSF75217">
    <property type="entry name" value="alpha/beta knot"/>
    <property type="match status" value="1"/>
</dbReference>
<comment type="similarity">
    <text evidence="1">Belongs to the class IV-like SAM-binding methyltransferase superfamily. RNA methyltransferase TrmH family.</text>
</comment>
<dbReference type="InterPro" id="IPR029026">
    <property type="entry name" value="tRNA_m1G_MTases_N"/>
</dbReference>
<dbReference type="Gene3D" id="1.10.8.590">
    <property type="match status" value="1"/>
</dbReference>
<dbReference type="GO" id="GO:0002128">
    <property type="term" value="P:tRNA nucleoside ribose methylation"/>
    <property type="evidence" value="ECO:0007669"/>
    <property type="project" value="TreeGrafter"/>
</dbReference>
<dbReference type="PIRSF" id="PIRSF004808">
    <property type="entry name" value="LasT"/>
    <property type="match status" value="1"/>
</dbReference>
<dbReference type="PANTHER" id="PTHR42786">
    <property type="entry name" value="TRNA/RRNA METHYLTRANSFERASE"/>
    <property type="match status" value="1"/>
</dbReference>
<dbReference type="GO" id="GO:0008173">
    <property type="term" value="F:RNA methyltransferase activity"/>
    <property type="evidence" value="ECO:0007669"/>
    <property type="project" value="InterPro"/>
</dbReference>
<gene>
    <name evidence="7" type="ORF">GHC57_17150</name>
</gene>
<dbReference type="RefSeq" id="WP_153346516.1">
    <property type="nucleotide sequence ID" value="NZ_WIVE01000081.1"/>
</dbReference>
<dbReference type="InterPro" id="IPR029028">
    <property type="entry name" value="Alpha/beta_knot_MTases"/>
</dbReference>
<evidence type="ECO:0000259" key="6">
    <source>
        <dbReference type="Pfam" id="PF00588"/>
    </source>
</evidence>
<dbReference type="Gene3D" id="3.40.1280.10">
    <property type="match status" value="1"/>
</dbReference>
<accession>A0A7X1ZGT4</accession>
<dbReference type="GO" id="GO:0005829">
    <property type="term" value="C:cytosol"/>
    <property type="evidence" value="ECO:0007669"/>
    <property type="project" value="TreeGrafter"/>
</dbReference>
<proteinExistence type="inferred from homology"/>
<evidence type="ECO:0000256" key="5">
    <source>
        <dbReference type="SAM" id="MobiDB-lite"/>
    </source>
</evidence>
<dbReference type="Proteomes" id="UP000434582">
    <property type="component" value="Unassembled WGS sequence"/>
</dbReference>
<dbReference type="GO" id="GO:0003723">
    <property type="term" value="F:RNA binding"/>
    <property type="evidence" value="ECO:0007669"/>
    <property type="project" value="InterPro"/>
</dbReference>
<evidence type="ECO:0000256" key="3">
    <source>
        <dbReference type="ARBA" id="ARBA00022679"/>
    </source>
</evidence>
<keyword evidence="2 7" id="KW-0489">Methyltransferase</keyword>
<sequence>MTGDFETAGGVGAASPAPVFVLVRPQLAENVGTAARAMMNCALGELRLVAPREDWLSEKAIAAASGAESVLRHARAYDSTEAALADCHRVLATTARRRDLIKPLMTPRRAAGVMRDGIAAGQRAAVLFGPERTGLENDDVALADAIIEVPLNPAHSSLNLAQAVLLVGYEWFQAGVDRAPEELVTNGAEAADRAMLMTFFRHLESELDACGFLRNPDKRPGMIRNLRALFLRAQLTVPEVRTLHGVVKELRWGRRPDRPKRAEGGVPADWAEGRESS</sequence>
<feature type="domain" description="tRNA/rRNA methyltransferase SpoU type" evidence="6">
    <location>
        <begin position="19"/>
        <end position="169"/>
    </location>
</feature>
<feature type="region of interest" description="Disordered" evidence="5">
    <location>
        <begin position="256"/>
        <end position="277"/>
    </location>
</feature>
<dbReference type="InterPro" id="IPR001537">
    <property type="entry name" value="SpoU_MeTrfase"/>
</dbReference>
<dbReference type="CDD" id="cd18093">
    <property type="entry name" value="SpoU-like_TrmJ"/>
    <property type="match status" value="1"/>
</dbReference>
<evidence type="ECO:0000313" key="8">
    <source>
        <dbReference type="Proteomes" id="UP000434582"/>
    </source>
</evidence>
<keyword evidence="4" id="KW-0949">S-adenosyl-L-methionine</keyword>